<feature type="compositionally biased region" description="Basic and acidic residues" evidence="1">
    <location>
        <begin position="53"/>
        <end position="64"/>
    </location>
</feature>
<dbReference type="AlphaFoldDB" id="A0A6A7G795"/>
<feature type="region of interest" description="Disordered" evidence="1">
    <location>
        <begin position="637"/>
        <end position="660"/>
    </location>
</feature>
<dbReference type="SUPFAM" id="SSF48452">
    <property type="entry name" value="TPR-like"/>
    <property type="match status" value="1"/>
</dbReference>
<feature type="region of interest" description="Disordered" evidence="1">
    <location>
        <begin position="189"/>
        <end position="214"/>
    </location>
</feature>
<name>A0A6A7G795_9CRUS</name>
<reference evidence="2" key="1">
    <citation type="submission" date="2017-11" db="EMBL/GenBank/DDBJ databases">
        <title>The sensing device of the deep-sea amphipod.</title>
        <authorList>
            <person name="Kobayashi H."/>
            <person name="Nagahama T."/>
            <person name="Arai W."/>
            <person name="Sasagawa Y."/>
            <person name="Umeda M."/>
            <person name="Hayashi T."/>
            <person name="Nikaido I."/>
            <person name="Watanabe H."/>
            <person name="Oguri K."/>
            <person name="Kitazato H."/>
            <person name="Fujioka K."/>
            <person name="Kido Y."/>
            <person name="Takami H."/>
        </authorList>
    </citation>
    <scope>NUCLEOTIDE SEQUENCE</scope>
    <source>
        <tissue evidence="2">Whole body</tissue>
    </source>
</reference>
<evidence type="ECO:0000256" key="1">
    <source>
        <dbReference type="SAM" id="MobiDB-lite"/>
    </source>
</evidence>
<feature type="compositionally biased region" description="Basic residues" evidence="1">
    <location>
        <begin position="91"/>
        <end position="111"/>
    </location>
</feature>
<feature type="compositionally biased region" description="Acidic residues" evidence="1">
    <location>
        <begin position="651"/>
        <end position="660"/>
    </location>
</feature>
<feature type="compositionally biased region" description="Polar residues" evidence="1">
    <location>
        <begin position="65"/>
        <end position="90"/>
    </location>
</feature>
<accession>A0A6A7G795</accession>
<dbReference type="EMBL" id="IACT01007652">
    <property type="protein sequence ID" value="LAC26766.1"/>
    <property type="molecule type" value="mRNA"/>
</dbReference>
<dbReference type="InterPro" id="IPR006994">
    <property type="entry name" value="TCF25/Rqc1"/>
</dbReference>
<dbReference type="Pfam" id="PF04910">
    <property type="entry name" value="Tcf25"/>
    <property type="match status" value="1"/>
</dbReference>
<proteinExistence type="evidence at transcript level"/>
<dbReference type="InterPro" id="IPR011990">
    <property type="entry name" value="TPR-like_helical_dom_sf"/>
</dbReference>
<evidence type="ECO:0000313" key="2">
    <source>
        <dbReference type="EMBL" id="LAC26766.1"/>
    </source>
</evidence>
<dbReference type="PANTHER" id="PTHR22684:SF0">
    <property type="entry name" value="RIBOSOME QUALITY CONTROL COMPLEX SUBUNIT TCF25"/>
    <property type="match status" value="1"/>
</dbReference>
<protein>
    <submittedName>
        <fullName evidence="2">Transcription factor 25</fullName>
    </submittedName>
</protein>
<dbReference type="GO" id="GO:1990112">
    <property type="term" value="C:RQC complex"/>
    <property type="evidence" value="ECO:0007669"/>
    <property type="project" value="TreeGrafter"/>
</dbReference>
<organism evidence="2">
    <name type="scientific">Hirondellea gigas</name>
    <dbReference type="NCBI Taxonomy" id="1518452"/>
    <lineage>
        <taxon>Eukaryota</taxon>
        <taxon>Metazoa</taxon>
        <taxon>Ecdysozoa</taxon>
        <taxon>Arthropoda</taxon>
        <taxon>Crustacea</taxon>
        <taxon>Multicrustacea</taxon>
        <taxon>Malacostraca</taxon>
        <taxon>Eumalacostraca</taxon>
        <taxon>Peracarida</taxon>
        <taxon>Amphipoda</taxon>
        <taxon>Amphilochidea</taxon>
        <taxon>Lysianassida</taxon>
        <taxon>Lysianassidira</taxon>
        <taxon>Lysianassoidea</taxon>
        <taxon>Lysianassidae</taxon>
        <taxon>Hirondellea</taxon>
    </lineage>
</organism>
<feature type="region of interest" description="Disordered" evidence="1">
    <location>
        <begin position="44"/>
        <end position="137"/>
    </location>
</feature>
<sequence>MSTRRIRKLQKVVVVEADGADIESSESDRELNAENVNRNHFSFLIESDDDSTDSDHSEISEEKNSINVDDSSRSVNSTTTIIDDQIPSNQQKKKKKKSRKRKPKPKSKPSKSSKSSFEEINEQKKKTFLDNDNENDDDSALIESEMKRLECPKDELKINNYESLFQSNPRDFNSEIELSRMFGKDVVYSNRESQQSERMSKSRQQQQKRKGRIRRTTLIRPGNQWPNLQISGIQGGLSMELLSTDQYGLKHFSWIYSGVYEHAEQLYESRARTHDPEQIVYLLNDYPYHVNTLLQMAEILKQHGQISEAATCVEQALYRFECSFHPSFSFTKGNCRMSYDDNAANRSFFLCLYRHIQFLGRKGCPQTALSFSKLLLSLDPENDHLCSLLSLDFYAIRSKEYQFLFRFSSEFSQNGNSIRILPNFAYSSALCRWFLDEKSSNLDEISSVKCDLENSSSLSPSSLLFQAILLFPEVIRPLISKCNSRLLNTSRLKSILKHRHFVLGKLRRQENSAIKKLVSLFVERSHTVWKADEILEWLIVHCESVINALQSSSISTYSSFDDFRDSIYSAKTPNRYAKLDIGDFSDVITTLPPDELPQPIRPQVPFGIDIDGQSPLEGMNALAGFLVSLLPWVSTGPNANGQQHHQHQDPADDPDDHEDG</sequence>
<dbReference type="PANTHER" id="PTHR22684">
    <property type="entry name" value="NULP1-RELATED"/>
    <property type="match status" value="1"/>
</dbReference>